<evidence type="ECO:0000313" key="2">
    <source>
        <dbReference type="Proteomes" id="UP001596456"/>
    </source>
</evidence>
<protein>
    <recommendedName>
        <fullName evidence="3">DUF429 domain-containing protein</fullName>
    </recommendedName>
</protein>
<keyword evidence="2" id="KW-1185">Reference proteome</keyword>
<accession>A0ABW2KQG5</accession>
<dbReference type="RefSeq" id="WP_377355393.1">
    <property type="nucleotide sequence ID" value="NZ_JBHTCM010000003.1"/>
</dbReference>
<evidence type="ECO:0008006" key="3">
    <source>
        <dbReference type="Google" id="ProtNLM"/>
    </source>
</evidence>
<evidence type="ECO:0000313" key="1">
    <source>
        <dbReference type="EMBL" id="MFC7331550.1"/>
    </source>
</evidence>
<comment type="caution">
    <text evidence="1">The sequence shown here is derived from an EMBL/GenBank/DDBJ whole genome shotgun (WGS) entry which is preliminary data.</text>
</comment>
<gene>
    <name evidence="1" type="ORF">ACFQPS_00110</name>
</gene>
<sequence length="297" mass="31582">MLPDPFPPAFDLHVGIDWTGAQPARGIAIAVVSPADRIVRPVPPPGRHWRREEAVDWLLDRLAQGRRLLVGIDCAFSLPWVSGAGYLDGRVPGVTDLFALWDLVEAAAGGAPDDFAGAVVHDPRFAPSFWIAGPTPPHWGDGSTKRRRVEVAAAVGGFGTPVSVFKLAAAAKQVGKASLAGMRSLRRLRREAGDRLAVWPAEPVGARSVVCEIYPTLFRRRAGHGTTKLRTLAELERALAAFGCALPPGFPEGFDDHTGDAMISAAGLLALAGAARVWTAPDAEAARREGWIFGVDA</sequence>
<dbReference type="EMBL" id="JBHTCM010000003">
    <property type="protein sequence ID" value="MFC7331550.1"/>
    <property type="molecule type" value="Genomic_DNA"/>
</dbReference>
<reference evidence="2" key="1">
    <citation type="journal article" date="2019" name="Int. J. Syst. Evol. Microbiol.">
        <title>The Global Catalogue of Microorganisms (GCM) 10K type strain sequencing project: providing services to taxonomists for standard genome sequencing and annotation.</title>
        <authorList>
            <consortium name="The Broad Institute Genomics Platform"/>
            <consortium name="The Broad Institute Genome Sequencing Center for Infectious Disease"/>
            <person name="Wu L."/>
            <person name="Ma J."/>
        </authorList>
    </citation>
    <scope>NUCLEOTIDE SEQUENCE [LARGE SCALE GENOMIC DNA]</scope>
    <source>
        <strain evidence="2">CGMCC 1.16275</strain>
    </source>
</reference>
<organism evidence="1 2">
    <name type="scientific">Rhodocista pekingensis</name>
    <dbReference type="NCBI Taxonomy" id="201185"/>
    <lineage>
        <taxon>Bacteria</taxon>
        <taxon>Pseudomonadati</taxon>
        <taxon>Pseudomonadota</taxon>
        <taxon>Alphaproteobacteria</taxon>
        <taxon>Rhodospirillales</taxon>
        <taxon>Azospirillaceae</taxon>
        <taxon>Rhodocista</taxon>
    </lineage>
</organism>
<dbReference type="Proteomes" id="UP001596456">
    <property type="component" value="Unassembled WGS sequence"/>
</dbReference>
<name>A0ABW2KQG5_9PROT</name>
<proteinExistence type="predicted"/>